<feature type="transmembrane region" description="Helical" evidence="7">
    <location>
        <begin position="7"/>
        <end position="28"/>
    </location>
</feature>
<feature type="transmembrane region" description="Helical" evidence="7">
    <location>
        <begin position="141"/>
        <end position="158"/>
    </location>
</feature>
<comment type="subcellular location">
    <subcellularLocation>
        <location evidence="1">Endomembrane system</location>
        <topology evidence="1">Multi-pass membrane protein</topology>
    </subcellularLocation>
</comment>
<dbReference type="GO" id="GO:0000030">
    <property type="term" value="F:mannosyltransferase activity"/>
    <property type="evidence" value="ECO:0007669"/>
    <property type="project" value="InterPro"/>
</dbReference>
<evidence type="ECO:0000256" key="3">
    <source>
        <dbReference type="ARBA" id="ARBA00022679"/>
    </source>
</evidence>
<dbReference type="EMBL" id="FOBB01000014">
    <property type="protein sequence ID" value="SEN88466.1"/>
    <property type="molecule type" value="Genomic_DNA"/>
</dbReference>
<evidence type="ECO:0000256" key="6">
    <source>
        <dbReference type="ARBA" id="ARBA00023136"/>
    </source>
</evidence>
<dbReference type="GO" id="GO:0012505">
    <property type="term" value="C:endomembrane system"/>
    <property type="evidence" value="ECO:0007669"/>
    <property type="project" value="UniProtKB-SubCell"/>
</dbReference>
<evidence type="ECO:0000256" key="1">
    <source>
        <dbReference type="ARBA" id="ARBA00004127"/>
    </source>
</evidence>
<feature type="transmembrane region" description="Helical" evidence="7">
    <location>
        <begin position="211"/>
        <end position="231"/>
    </location>
</feature>
<evidence type="ECO:0000256" key="4">
    <source>
        <dbReference type="ARBA" id="ARBA00022692"/>
    </source>
</evidence>
<dbReference type="OrthoDB" id="644076at2"/>
<feature type="transmembrane region" description="Helical" evidence="7">
    <location>
        <begin position="117"/>
        <end position="135"/>
    </location>
</feature>
<feature type="domain" description="ArnT-like N-terminal" evidence="8">
    <location>
        <begin position="86"/>
        <end position="206"/>
    </location>
</feature>
<protein>
    <submittedName>
        <fullName evidence="9">Dolichyl-phosphate-mannose-protein mannosyltransferase</fullName>
    </submittedName>
</protein>
<dbReference type="Proteomes" id="UP000198984">
    <property type="component" value="Unassembled WGS sequence"/>
</dbReference>
<accession>A0A1H8K7L2</accession>
<feature type="transmembrane region" description="Helical" evidence="7">
    <location>
        <begin position="318"/>
        <end position="343"/>
    </location>
</feature>
<evidence type="ECO:0000256" key="2">
    <source>
        <dbReference type="ARBA" id="ARBA00022676"/>
    </source>
</evidence>
<sequence>MKKLPVPATLLLLLGVTGYVFLVLLTIYHKQPPLYDEPLFIPNVYLFEQYGLSKEFLLNINQQAPGPLYQFIHYPLRCITHLQTPGIRLVNTALLGLMILVLTALITRIHTADRKQAFILALTVMAIPMVWTVSGMALTEIPPMFFATLSILLLWFALQRQESALPVSLIMALLAGFALGLAILGRSPFLIMVPAAGALLINNFRSTGRWLLLIIYCGVALAMCLPVFYIWKGLTPPQQAFTAAGGLDAEHGMLAFAYGALITFLLAPGWFYFRKRVLIYMLSGYAVLLLLNITLVRWEYGPLSVAMEKILPAALMRLYPFIMAPALAVVAIYFVICSAWRAWERRTEPFFLFLLAAAMLMLATSFKVTHLFSSRYVAQAAPFFVLLLLGYDKLTYSKVLRTVAGMVIGLLSLETYFLFH</sequence>
<dbReference type="Pfam" id="PF02366">
    <property type="entry name" value="PMT"/>
    <property type="match status" value="1"/>
</dbReference>
<feature type="transmembrane region" description="Helical" evidence="7">
    <location>
        <begin position="278"/>
        <end position="298"/>
    </location>
</feature>
<dbReference type="AlphaFoldDB" id="A0A1H8K7L2"/>
<gene>
    <name evidence="9" type="ORF">SAMN04488505_11441</name>
</gene>
<evidence type="ECO:0000256" key="5">
    <source>
        <dbReference type="ARBA" id="ARBA00022989"/>
    </source>
</evidence>
<evidence type="ECO:0000313" key="10">
    <source>
        <dbReference type="Proteomes" id="UP000198984"/>
    </source>
</evidence>
<evidence type="ECO:0000256" key="7">
    <source>
        <dbReference type="SAM" id="Phobius"/>
    </source>
</evidence>
<keyword evidence="2 9" id="KW-0328">Glycosyltransferase</keyword>
<feature type="transmembrane region" description="Helical" evidence="7">
    <location>
        <begin position="86"/>
        <end position="105"/>
    </location>
</feature>
<name>A0A1H8K7L2_9BACT</name>
<dbReference type="RefSeq" id="WP_162277732.1">
    <property type="nucleotide sequence ID" value="NZ_FOBB01000014.1"/>
</dbReference>
<feature type="transmembrane region" description="Helical" evidence="7">
    <location>
        <begin position="399"/>
        <end position="419"/>
    </location>
</feature>
<dbReference type="InterPro" id="IPR003342">
    <property type="entry name" value="ArnT-like_N"/>
</dbReference>
<dbReference type="GO" id="GO:0016020">
    <property type="term" value="C:membrane"/>
    <property type="evidence" value="ECO:0007669"/>
    <property type="project" value="InterPro"/>
</dbReference>
<feature type="transmembrane region" description="Helical" evidence="7">
    <location>
        <begin position="251"/>
        <end position="271"/>
    </location>
</feature>
<feature type="transmembrane region" description="Helical" evidence="7">
    <location>
        <begin position="189"/>
        <end position="204"/>
    </location>
</feature>
<keyword evidence="4 7" id="KW-0812">Transmembrane</keyword>
<evidence type="ECO:0000259" key="8">
    <source>
        <dbReference type="Pfam" id="PF02366"/>
    </source>
</evidence>
<keyword evidence="5 7" id="KW-1133">Transmembrane helix</keyword>
<feature type="transmembrane region" description="Helical" evidence="7">
    <location>
        <begin position="165"/>
        <end position="183"/>
    </location>
</feature>
<organism evidence="9 10">
    <name type="scientific">Chitinophaga rupis</name>
    <dbReference type="NCBI Taxonomy" id="573321"/>
    <lineage>
        <taxon>Bacteria</taxon>
        <taxon>Pseudomonadati</taxon>
        <taxon>Bacteroidota</taxon>
        <taxon>Chitinophagia</taxon>
        <taxon>Chitinophagales</taxon>
        <taxon>Chitinophagaceae</taxon>
        <taxon>Chitinophaga</taxon>
    </lineage>
</organism>
<reference evidence="9 10" key="1">
    <citation type="submission" date="2016-10" db="EMBL/GenBank/DDBJ databases">
        <authorList>
            <person name="de Groot N.N."/>
        </authorList>
    </citation>
    <scope>NUCLEOTIDE SEQUENCE [LARGE SCALE GENOMIC DNA]</scope>
    <source>
        <strain evidence="9 10">DSM 21039</strain>
    </source>
</reference>
<evidence type="ECO:0000313" key="9">
    <source>
        <dbReference type="EMBL" id="SEN88466.1"/>
    </source>
</evidence>
<keyword evidence="6 7" id="KW-0472">Membrane</keyword>
<feature type="transmembrane region" description="Helical" evidence="7">
    <location>
        <begin position="350"/>
        <end position="370"/>
    </location>
</feature>
<dbReference type="GO" id="GO:0006493">
    <property type="term" value="P:protein O-linked glycosylation"/>
    <property type="evidence" value="ECO:0007669"/>
    <property type="project" value="InterPro"/>
</dbReference>
<proteinExistence type="predicted"/>
<keyword evidence="10" id="KW-1185">Reference proteome</keyword>
<keyword evidence="3 9" id="KW-0808">Transferase</keyword>